<sequence length="462" mass="50246">MWVESAMKDVAAAKLFPANTHIFLMCEDELRRRMRAVSSAFEAALKVDDATTHDAAAAVRTLHAFAVKANPLEAVVTIAKEEGFAAETASIGEFRIAEKVYGAGGADKIVFDSPAKTLEELHHALQLPCYLNVDNFDELERIVALSEGRVPTFEKIAVRATVGIRINPQTVVQTKNTALATGGKISKFGVSLHDKGHKERLVEAFVKYHDAINLKMIHVHSGSQGLSLDTMVAGVKAIVEELADDPRIATLIEVVDIGGGFPVDFSTDDETVSVRDYVAALRRDVPTLFAPAHARLIITEFGRALCAKAGVLISRVEYVKQSGGRQIILQHIGADLAVRTVWQPEKWPLRVFVHDKDGRRKPGASANASELLTDVSGPCCNSGCTIMRAADLPADVTALEDVVVVHDVGGYYHSSFCLYNLRQMPACYMYRCGEGDGAGALKLIKKKQTVEDTMQLFATDVE</sequence>
<dbReference type="PANTHER" id="PTHR43727:SF3">
    <property type="entry name" value="GROUP IV DECARBOXYLASE"/>
    <property type="match status" value="1"/>
</dbReference>
<feature type="domain" description="Orn/DAP/Arg decarboxylase 2 N-terminal" evidence="4">
    <location>
        <begin position="60"/>
        <end position="307"/>
    </location>
</feature>
<dbReference type="InterPro" id="IPR022653">
    <property type="entry name" value="De-COase2_pyr-phos_BS"/>
</dbReference>
<name>V9LTQ4_CRIME</name>
<reference evidence="5" key="1">
    <citation type="submission" date="2011-12" db="EMBL/GenBank/DDBJ databases">
        <title>The Crithidia mellificae genome.</title>
        <authorList>
            <person name="Runckel C."/>
            <person name="Flenniken M."/>
            <person name="Ruby J.G."/>
            <person name="DeRisi J."/>
        </authorList>
    </citation>
    <scope>NUCLEOTIDE SEQUENCE</scope>
    <source>
        <strain evidence="5">SF</strain>
    </source>
</reference>
<dbReference type="InterPro" id="IPR022644">
    <property type="entry name" value="De-COase2_N"/>
</dbReference>
<dbReference type="EMBL" id="JQ247782">
    <property type="protein sequence ID" value="AFU73940.1"/>
    <property type="molecule type" value="Genomic_DNA"/>
</dbReference>
<evidence type="ECO:0000313" key="5">
    <source>
        <dbReference type="EMBL" id="AFU73940.1"/>
    </source>
</evidence>
<proteinExistence type="predicted"/>
<evidence type="ECO:0000259" key="4">
    <source>
        <dbReference type="Pfam" id="PF02784"/>
    </source>
</evidence>
<dbReference type="InterPro" id="IPR000183">
    <property type="entry name" value="Orn/DAP/Arg_de-COase"/>
</dbReference>
<dbReference type="PRINTS" id="PR01179">
    <property type="entry name" value="ODADCRBXLASE"/>
</dbReference>
<dbReference type="Gene3D" id="2.40.37.10">
    <property type="entry name" value="Lyase, Ornithine Decarboxylase, Chain A, domain 1"/>
    <property type="match status" value="1"/>
</dbReference>
<dbReference type="Pfam" id="PF02784">
    <property type="entry name" value="Orn_Arg_deC_N"/>
    <property type="match status" value="1"/>
</dbReference>
<dbReference type="PROSITE" id="PS00879">
    <property type="entry name" value="ODR_DC_2_2"/>
    <property type="match status" value="1"/>
</dbReference>
<feature type="modified residue" description="N6-(pyridoxal phosphate)lysine" evidence="3">
    <location>
        <position position="68"/>
    </location>
</feature>
<dbReference type="SUPFAM" id="SSF50621">
    <property type="entry name" value="Alanine racemase C-terminal domain-like"/>
    <property type="match status" value="1"/>
</dbReference>
<dbReference type="AlphaFoldDB" id="V9LTQ4"/>
<dbReference type="GO" id="GO:0009089">
    <property type="term" value="P:lysine biosynthetic process via diaminopimelate"/>
    <property type="evidence" value="ECO:0007669"/>
    <property type="project" value="TreeGrafter"/>
</dbReference>
<dbReference type="InterPro" id="IPR022657">
    <property type="entry name" value="De-COase2_CS"/>
</dbReference>
<accession>V9LTQ4</accession>
<organism evidence="5">
    <name type="scientific">Crithidia mellificae</name>
    <dbReference type="NCBI Taxonomy" id="796356"/>
    <lineage>
        <taxon>Eukaryota</taxon>
        <taxon>Discoba</taxon>
        <taxon>Euglenozoa</taxon>
        <taxon>Kinetoplastea</taxon>
        <taxon>Metakinetoplastina</taxon>
        <taxon>Trypanosomatida</taxon>
        <taxon>Trypanosomatidae</taxon>
        <taxon>Leishmaniinae</taxon>
        <taxon>Crithidia</taxon>
    </lineage>
</organism>
<dbReference type="GO" id="GO:0008836">
    <property type="term" value="F:diaminopimelate decarboxylase activity"/>
    <property type="evidence" value="ECO:0007669"/>
    <property type="project" value="TreeGrafter"/>
</dbReference>
<evidence type="ECO:0000256" key="3">
    <source>
        <dbReference type="PIRSR" id="PIRSR600183-50"/>
    </source>
</evidence>
<protein>
    <submittedName>
        <fullName evidence="5">Lysine ornithine decarboxylase</fullName>
    </submittedName>
</protein>
<dbReference type="SUPFAM" id="SSF51419">
    <property type="entry name" value="PLP-binding barrel"/>
    <property type="match status" value="1"/>
</dbReference>
<comment type="cofactor">
    <cofactor evidence="1 3">
        <name>pyridoxal 5'-phosphate</name>
        <dbReference type="ChEBI" id="CHEBI:597326"/>
    </cofactor>
</comment>
<evidence type="ECO:0000256" key="1">
    <source>
        <dbReference type="ARBA" id="ARBA00001933"/>
    </source>
</evidence>
<evidence type="ECO:0000256" key="2">
    <source>
        <dbReference type="ARBA" id="ARBA00022898"/>
    </source>
</evidence>
<dbReference type="PROSITE" id="PS00878">
    <property type="entry name" value="ODR_DC_2_1"/>
    <property type="match status" value="1"/>
</dbReference>
<dbReference type="InterPro" id="IPR009006">
    <property type="entry name" value="Ala_racemase/Decarboxylase_C"/>
</dbReference>
<dbReference type="InterPro" id="IPR029066">
    <property type="entry name" value="PLP-binding_barrel"/>
</dbReference>
<dbReference type="PANTHER" id="PTHR43727">
    <property type="entry name" value="DIAMINOPIMELATE DECARBOXYLASE"/>
    <property type="match status" value="1"/>
</dbReference>
<dbReference type="Gene3D" id="3.20.20.10">
    <property type="entry name" value="Alanine racemase"/>
    <property type="match status" value="1"/>
</dbReference>
<keyword evidence="2 3" id="KW-0663">Pyridoxal phosphate</keyword>
<feature type="active site" description="Proton donor" evidence="3">
    <location>
        <position position="380"/>
    </location>
</feature>